<feature type="domain" description="N-acetyltransferase" evidence="3">
    <location>
        <begin position="4"/>
        <end position="190"/>
    </location>
</feature>
<dbReference type="CDD" id="cd04301">
    <property type="entry name" value="NAT_SF"/>
    <property type="match status" value="1"/>
</dbReference>
<sequence length="195" mass="20879">MEIIIGRGFTATERGRVAALYWAAFSRKLGPAFASAERGLSVVTASLRSDRTLIARSGNNLVGMCGFHRDGAGAVPVTWRSLRASLPWLAAARATLVLSPLSRGDMDDTLVLDGICVDGASRGRGTGTALLEAAVELARSEGLRSVRLSVVDTNPRAEALYRRRGFEQVATGSMGPLSSVYGFDRYTTMERRVNA</sequence>
<keyword evidence="1 4" id="KW-0808">Transferase</keyword>
<evidence type="ECO:0000313" key="5">
    <source>
        <dbReference type="Proteomes" id="UP000035540"/>
    </source>
</evidence>
<evidence type="ECO:0000313" key="4">
    <source>
        <dbReference type="EMBL" id="AKK09464.1"/>
    </source>
</evidence>
<organism evidence="4 5">
    <name type="scientific">Corynebacterium testudinoris</name>
    <dbReference type="NCBI Taxonomy" id="136857"/>
    <lineage>
        <taxon>Bacteria</taxon>
        <taxon>Bacillati</taxon>
        <taxon>Actinomycetota</taxon>
        <taxon>Actinomycetes</taxon>
        <taxon>Mycobacteriales</taxon>
        <taxon>Corynebacteriaceae</taxon>
        <taxon>Corynebacterium</taxon>
    </lineage>
</organism>
<dbReference type="InterPro" id="IPR016181">
    <property type="entry name" value="Acyl_CoA_acyltransferase"/>
</dbReference>
<dbReference type="EMBL" id="CP011545">
    <property type="protein sequence ID" value="AKK09464.1"/>
    <property type="molecule type" value="Genomic_DNA"/>
</dbReference>
<dbReference type="PATRIC" id="fig|136857.5.peg.2026"/>
<proteinExistence type="predicted"/>
<dbReference type="Proteomes" id="UP000035540">
    <property type="component" value="Chromosome"/>
</dbReference>
<dbReference type="KEGG" id="cted:CTEST_10195"/>
<dbReference type="GO" id="GO:0016747">
    <property type="term" value="F:acyltransferase activity, transferring groups other than amino-acyl groups"/>
    <property type="evidence" value="ECO:0007669"/>
    <property type="project" value="InterPro"/>
</dbReference>
<keyword evidence="5" id="KW-1185">Reference proteome</keyword>
<dbReference type="InterPro" id="IPR050832">
    <property type="entry name" value="Bact_Acetyltransf"/>
</dbReference>
<reference evidence="4 5" key="1">
    <citation type="journal article" date="2015" name="Genome Announc.">
        <title>Complete Genome Sequence of the Type Strain Corynebacterium testudinoris DSM 44614, Recovered from Necrotic Lesions in the Mouth of a Tortoise.</title>
        <authorList>
            <person name="Ruckert C."/>
            <person name="Kriete M."/>
            <person name="Jaenicke S."/>
            <person name="Winkler A."/>
            <person name="Tauch A."/>
        </authorList>
    </citation>
    <scope>NUCLEOTIDE SEQUENCE [LARGE SCALE GENOMIC DNA]</scope>
    <source>
        <strain evidence="4 5">DSM 44614</strain>
    </source>
</reference>
<dbReference type="OrthoDB" id="5243635at2"/>
<evidence type="ECO:0000259" key="3">
    <source>
        <dbReference type="PROSITE" id="PS51186"/>
    </source>
</evidence>
<name>A0A0G3H7Y7_9CORY</name>
<accession>A0A0G3H7Y7</accession>
<dbReference type="InterPro" id="IPR000182">
    <property type="entry name" value="GNAT_dom"/>
</dbReference>
<dbReference type="RefSeq" id="WP_047253622.1">
    <property type="nucleotide sequence ID" value="NZ_CP011545.1"/>
</dbReference>
<protein>
    <submittedName>
        <fullName evidence="4">Acetyltransferase (GNAT) family protein</fullName>
    </submittedName>
</protein>
<reference evidence="5" key="2">
    <citation type="submission" date="2015-05" db="EMBL/GenBank/DDBJ databases">
        <title>Complete genome sequence of Corynebacterium testudinoris DSM 44614, recovered from necrotic lesions in the mouth of a tortoise.</title>
        <authorList>
            <person name="Ruckert C."/>
            <person name="Albersmeier A."/>
            <person name="Winkler A."/>
            <person name="Tauch A."/>
        </authorList>
    </citation>
    <scope>NUCLEOTIDE SEQUENCE [LARGE SCALE GENOMIC DNA]</scope>
    <source>
        <strain evidence="5">DSM 44614</strain>
    </source>
</reference>
<dbReference type="STRING" id="136857.CTEST_10195"/>
<dbReference type="Pfam" id="PF00583">
    <property type="entry name" value="Acetyltransf_1"/>
    <property type="match status" value="1"/>
</dbReference>
<evidence type="ECO:0000256" key="2">
    <source>
        <dbReference type="ARBA" id="ARBA00023315"/>
    </source>
</evidence>
<gene>
    <name evidence="4" type="ORF">CTEST_10195</name>
</gene>
<dbReference type="Gene3D" id="3.40.630.30">
    <property type="match status" value="1"/>
</dbReference>
<dbReference type="PROSITE" id="PS51186">
    <property type="entry name" value="GNAT"/>
    <property type="match status" value="1"/>
</dbReference>
<evidence type="ECO:0000256" key="1">
    <source>
        <dbReference type="ARBA" id="ARBA00022679"/>
    </source>
</evidence>
<dbReference type="AlphaFoldDB" id="A0A0G3H7Y7"/>
<dbReference type="SUPFAM" id="SSF55729">
    <property type="entry name" value="Acyl-CoA N-acyltransferases (Nat)"/>
    <property type="match status" value="1"/>
</dbReference>
<dbReference type="PANTHER" id="PTHR43877">
    <property type="entry name" value="AMINOALKYLPHOSPHONATE N-ACETYLTRANSFERASE-RELATED-RELATED"/>
    <property type="match status" value="1"/>
</dbReference>
<keyword evidence="2" id="KW-0012">Acyltransferase</keyword>